<dbReference type="GO" id="GO:0000156">
    <property type="term" value="F:phosphorelay response regulator activity"/>
    <property type="evidence" value="ECO:0007669"/>
    <property type="project" value="TreeGrafter"/>
</dbReference>
<dbReference type="InterPro" id="IPR039420">
    <property type="entry name" value="WalR-like"/>
</dbReference>
<dbReference type="GO" id="GO:0032993">
    <property type="term" value="C:protein-DNA complex"/>
    <property type="evidence" value="ECO:0007669"/>
    <property type="project" value="TreeGrafter"/>
</dbReference>
<dbReference type="PROSITE" id="PS51755">
    <property type="entry name" value="OMPR_PHOB"/>
    <property type="match status" value="1"/>
</dbReference>
<dbReference type="Pfam" id="PF00486">
    <property type="entry name" value="Trans_reg_C"/>
    <property type="match status" value="1"/>
</dbReference>
<evidence type="ECO:0000256" key="8">
    <source>
        <dbReference type="ARBA" id="ARBA00067337"/>
    </source>
</evidence>
<proteinExistence type="predicted"/>
<protein>
    <recommendedName>
        <fullName evidence="8">Regulatory protein VirG</fullName>
    </recommendedName>
</protein>
<evidence type="ECO:0000313" key="14">
    <source>
        <dbReference type="Proteomes" id="UP000199283"/>
    </source>
</evidence>
<dbReference type="EMBL" id="FNZQ01000005">
    <property type="protein sequence ID" value="SEL41516.1"/>
    <property type="molecule type" value="Genomic_DNA"/>
</dbReference>
<dbReference type="Gene3D" id="3.40.50.2300">
    <property type="match status" value="1"/>
</dbReference>
<dbReference type="CDD" id="cd00383">
    <property type="entry name" value="trans_reg_C"/>
    <property type="match status" value="1"/>
</dbReference>
<feature type="DNA-binding region" description="OmpR/PhoB-type" evidence="10">
    <location>
        <begin position="139"/>
        <end position="239"/>
    </location>
</feature>
<evidence type="ECO:0000259" key="12">
    <source>
        <dbReference type="PROSITE" id="PS51755"/>
    </source>
</evidence>
<dbReference type="GO" id="GO:0000976">
    <property type="term" value="F:transcription cis-regulatory region binding"/>
    <property type="evidence" value="ECO:0007669"/>
    <property type="project" value="TreeGrafter"/>
</dbReference>
<dbReference type="RefSeq" id="WP_092763424.1">
    <property type="nucleotide sequence ID" value="NZ_FNZQ01000005.1"/>
</dbReference>
<evidence type="ECO:0000256" key="9">
    <source>
        <dbReference type="PROSITE-ProRule" id="PRU00169"/>
    </source>
</evidence>
<keyword evidence="6 10" id="KW-0238">DNA-binding</keyword>
<evidence type="ECO:0000256" key="10">
    <source>
        <dbReference type="PROSITE-ProRule" id="PRU01091"/>
    </source>
</evidence>
<dbReference type="GO" id="GO:0006355">
    <property type="term" value="P:regulation of DNA-templated transcription"/>
    <property type="evidence" value="ECO:0007669"/>
    <property type="project" value="InterPro"/>
</dbReference>
<dbReference type="SUPFAM" id="SSF46894">
    <property type="entry name" value="C-terminal effector domain of the bipartite response regulators"/>
    <property type="match status" value="1"/>
</dbReference>
<sequence length="252" mass="28141">MADKTILVVEDDQKIRTLLRRCLEGAGYVVEEASDGNGVREAFSDAPPDLVTLDLNLGTEDGLDIARDIRRTHDVPIIMVTGKDDVIDRVVGLELGADDYLTKPFHVREVLARVHAVLRRSKMRGASRAEPVDASPPTDLLHDLDGLKLDINRMQLTDRDGKDCNLTTADFKLLAAFVANAKRPLSRDRLMDLIDGTEWAPLDRTIDNQVARLRKKIERDPSRPTLIKTVRGIGYMLTEIAVEQDYRSSSTV</sequence>
<evidence type="ECO:0000256" key="1">
    <source>
        <dbReference type="ARBA" id="ARBA00004496"/>
    </source>
</evidence>
<evidence type="ECO:0000256" key="6">
    <source>
        <dbReference type="ARBA" id="ARBA00023125"/>
    </source>
</evidence>
<keyword evidence="2" id="KW-0963">Cytoplasm</keyword>
<dbReference type="InterPro" id="IPR016032">
    <property type="entry name" value="Sig_transdc_resp-reg_C-effctor"/>
</dbReference>
<dbReference type="Proteomes" id="UP000199283">
    <property type="component" value="Unassembled WGS sequence"/>
</dbReference>
<dbReference type="Gene3D" id="1.10.10.10">
    <property type="entry name" value="Winged helix-like DNA-binding domain superfamily/Winged helix DNA-binding domain"/>
    <property type="match status" value="1"/>
</dbReference>
<dbReference type="Pfam" id="PF00072">
    <property type="entry name" value="Response_reg"/>
    <property type="match status" value="1"/>
</dbReference>
<evidence type="ECO:0000256" key="7">
    <source>
        <dbReference type="ARBA" id="ARBA00023163"/>
    </source>
</evidence>
<dbReference type="GO" id="GO:0005829">
    <property type="term" value="C:cytosol"/>
    <property type="evidence" value="ECO:0007669"/>
    <property type="project" value="TreeGrafter"/>
</dbReference>
<keyword evidence="4" id="KW-0902">Two-component regulatory system</keyword>
<dbReference type="AlphaFoldDB" id="A0A1H7Q106"/>
<evidence type="ECO:0000313" key="13">
    <source>
        <dbReference type="EMBL" id="SEL41516.1"/>
    </source>
</evidence>
<dbReference type="SMART" id="SM00448">
    <property type="entry name" value="REC"/>
    <property type="match status" value="1"/>
</dbReference>
<dbReference type="PANTHER" id="PTHR48111:SF4">
    <property type="entry name" value="DNA-BINDING DUAL TRANSCRIPTIONAL REGULATOR OMPR"/>
    <property type="match status" value="1"/>
</dbReference>
<keyword evidence="14" id="KW-1185">Reference proteome</keyword>
<dbReference type="FunFam" id="1.10.10.10:FF:000099">
    <property type="entry name" value="Two-component system response regulator TorR"/>
    <property type="match status" value="1"/>
</dbReference>
<keyword evidence="5" id="KW-0805">Transcription regulation</keyword>
<organism evidence="13 14">
    <name type="scientific">Jannaschia helgolandensis</name>
    <dbReference type="NCBI Taxonomy" id="188906"/>
    <lineage>
        <taxon>Bacteria</taxon>
        <taxon>Pseudomonadati</taxon>
        <taxon>Pseudomonadota</taxon>
        <taxon>Alphaproteobacteria</taxon>
        <taxon>Rhodobacterales</taxon>
        <taxon>Roseobacteraceae</taxon>
        <taxon>Jannaschia</taxon>
    </lineage>
</organism>
<dbReference type="SUPFAM" id="SSF52172">
    <property type="entry name" value="CheY-like"/>
    <property type="match status" value="1"/>
</dbReference>
<dbReference type="InterPro" id="IPR001789">
    <property type="entry name" value="Sig_transdc_resp-reg_receiver"/>
</dbReference>
<evidence type="ECO:0000256" key="5">
    <source>
        <dbReference type="ARBA" id="ARBA00023015"/>
    </source>
</evidence>
<dbReference type="PANTHER" id="PTHR48111">
    <property type="entry name" value="REGULATOR OF RPOS"/>
    <property type="match status" value="1"/>
</dbReference>
<evidence type="ECO:0000256" key="2">
    <source>
        <dbReference type="ARBA" id="ARBA00022490"/>
    </source>
</evidence>
<feature type="domain" description="OmpR/PhoB-type" evidence="12">
    <location>
        <begin position="139"/>
        <end position="239"/>
    </location>
</feature>
<dbReference type="InterPro" id="IPR001867">
    <property type="entry name" value="OmpR/PhoB-type_DNA-bd"/>
</dbReference>
<evidence type="ECO:0000256" key="4">
    <source>
        <dbReference type="ARBA" id="ARBA00023012"/>
    </source>
</evidence>
<keyword evidence="3 9" id="KW-0597">Phosphoprotein</keyword>
<dbReference type="SMART" id="SM00862">
    <property type="entry name" value="Trans_reg_C"/>
    <property type="match status" value="1"/>
</dbReference>
<feature type="domain" description="Response regulatory" evidence="11">
    <location>
        <begin position="5"/>
        <end position="118"/>
    </location>
</feature>
<feature type="modified residue" description="4-aspartylphosphate" evidence="9">
    <location>
        <position position="54"/>
    </location>
</feature>
<dbReference type="InterPro" id="IPR036388">
    <property type="entry name" value="WH-like_DNA-bd_sf"/>
</dbReference>
<gene>
    <name evidence="13" type="ORF">SAMN04488526_2605</name>
</gene>
<dbReference type="STRING" id="188906.SAMN04488526_2605"/>
<evidence type="ECO:0000256" key="3">
    <source>
        <dbReference type="ARBA" id="ARBA00022553"/>
    </source>
</evidence>
<evidence type="ECO:0000259" key="11">
    <source>
        <dbReference type="PROSITE" id="PS50110"/>
    </source>
</evidence>
<dbReference type="PROSITE" id="PS50110">
    <property type="entry name" value="RESPONSE_REGULATORY"/>
    <property type="match status" value="1"/>
</dbReference>
<reference evidence="13 14" key="1">
    <citation type="submission" date="2016-10" db="EMBL/GenBank/DDBJ databases">
        <authorList>
            <person name="de Groot N.N."/>
        </authorList>
    </citation>
    <scope>NUCLEOTIDE SEQUENCE [LARGE SCALE GENOMIC DNA]</scope>
    <source>
        <strain evidence="13 14">DSM 14858</strain>
    </source>
</reference>
<dbReference type="InterPro" id="IPR011006">
    <property type="entry name" value="CheY-like_superfamily"/>
</dbReference>
<dbReference type="Gene3D" id="6.10.250.690">
    <property type="match status" value="1"/>
</dbReference>
<name>A0A1H7Q106_9RHOB</name>
<keyword evidence="7" id="KW-0804">Transcription</keyword>
<dbReference type="OrthoDB" id="9802426at2"/>
<comment type="subcellular location">
    <subcellularLocation>
        <location evidence="1">Cytoplasm</location>
    </subcellularLocation>
</comment>
<accession>A0A1H7Q106</accession>